<gene>
    <name evidence="1" type="ORF">Amon02_001099900</name>
</gene>
<reference evidence="1" key="1">
    <citation type="submission" date="2023-04" db="EMBL/GenBank/DDBJ databases">
        <title>Ambrosiozyma monospora NBRC 10751.</title>
        <authorList>
            <person name="Ichikawa N."/>
            <person name="Sato H."/>
            <person name="Tonouchi N."/>
        </authorList>
    </citation>
    <scope>NUCLEOTIDE SEQUENCE</scope>
    <source>
        <strain evidence="1">NBRC 10751</strain>
    </source>
</reference>
<sequence length="141" mass="16178">MNFLCICRRFESGLLIRLWLIRVACGGRRFESKMEPKKIMAVKFTPGLGIFEIPPPSSNETTTTFTDHHSTTQPFNQLTLRNRSRSSGLESYLRCQTINTLELRIANICFHEYKTVQNCLLDHSLSTNFSTIPHILELGTQ</sequence>
<accession>A0ACB5U3L8</accession>
<organism evidence="1 2">
    <name type="scientific">Ambrosiozyma monospora</name>
    <name type="common">Yeast</name>
    <name type="synonym">Endomycopsis monosporus</name>
    <dbReference type="NCBI Taxonomy" id="43982"/>
    <lineage>
        <taxon>Eukaryota</taxon>
        <taxon>Fungi</taxon>
        <taxon>Dikarya</taxon>
        <taxon>Ascomycota</taxon>
        <taxon>Saccharomycotina</taxon>
        <taxon>Pichiomycetes</taxon>
        <taxon>Pichiales</taxon>
        <taxon>Pichiaceae</taxon>
        <taxon>Ambrosiozyma</taxon>
    </lineage>
</organism>
<dbReference type="Proteomes" id="UP001165064">
    <property type="component" value="Unassembled WGS sequence"/>
</dbReference>
<dbReference type="EMBL" id="BSXS01011397">
    <property type="protein sequence ID" value="GMF00416.1"/>
    <property type="molecule type" value="Genomic_DNA"/>
</dbReference>
<keyword evidence="2" id="KW-1185">Reference proteome</keyword>
<evidence type="ECO:0000313" key="2">
    <source>
        <dbReference type="Proteomes" id="UP001165064"/>
    </source>
</evidence>
<protein>
    <submittedName>
        <fullName evidence="1">Unnamed protein product</fullName>
    </submittedName>
</protein>
<name>A0ACB5U3L8_AMBMO</name>
<proteinExistence type="predicted"/>
<evidence type="ECO:0000313" key="1">
    <source>
        <dbReference type="EMBL" id="GMF00416.1"/>
    </source>
</evidence>
<comment type="caution">
    <text evidence="1">The sequence shown here is derived from an EMBL/GenBank/DDBJ whole genome shotgun (WGS) entry which is preliminary data.</text>
</comment>